<reference evidence="10 11" key="1">
    <citation type="journal article" date="2021" name="BMC Biol.">
        <title>Horizontally acquired antibacterial genes associated with adaptive radiation of ladybird beetles.</title>
        <authorList>
            <person name="Li H.S."/>
            <person name="Tang X.F."/>
            <person name="Huang Y.H."/>
            <person name="Xu Z.Y."/>
            <person name="Chen M.L."/>
            <person name="Du X.Y."/>
            <person name="Qiu B.Y."/>
            <person name="Chen P.T."/>
            <person name="Zhang W."/>
            <person name="Slipinski A."/>
            <person name="Escalona H.E."/>
            <person name="Waterhouse R.M."/>
            <person name="Zwick A."/>
            <person name="Pang H."/>
        </authorList>
    </citation>
    <scope>NUCLEOTIDE SEQUENCE [LARGE SCALE GENOMIC DNA]</scope>
    <source>
        <strain evidence="10">SYSU2018</strain>
    </source>
</reference>
<dbReference type="Gene3D" id="3.90.550.50">
    <property type="match status" value="1"/>
</dbReference>
<dbReference type="InterPro" id="IPR051227">
    <property type="entry name" value="CS_glycosyltransferase"/>
</dbReference>
<dbReference type="Gene3D" id="3.90.550.10">
    <property type="entry name" value="Spore Coat Polysaccharide Biosynthesis Protein SpsA, Chain A"/>
    <property type="match status" value="1"/>
</dbReference>
<keyword evidence="7 9" id="KW-0333">Golgi apparatus</keyword>
<keyword evidence="8" id="KW-0472">Membrane</keyword>
<dbReference type="EMBL" id="JABFTP020000103">
    <property type="protein sequence ID" value="KAL3277817.1"/>
    <property type="molecule type" value="Genomic_DNA"/>
</dbReference>
<dbReference type="InterPro" id="IPR008428">
    <property type="entry name" value="Chond_GalNAc"/>
</dbReference>
<dbReference type="PANTHER" id="PTHR12369">
    <property type="entry name" value="CHONDROITIN SYNTHASE"/>
    <property type="match status" value="1"/>
</dbReference>
<evidence type="ECO:0000313" key="11">
    <source>
        <dbReference type="Proteomes" id="UP001516400"/>
    </source>
</evidence>
<evidence type="ECO:0000313" key="10">
    <source>
        <dbReference type="EMBL" id="KAL3277817.1"/>
    </source>
</evidence>
<dbReference type="GO" id="GO:0032580">
    <property type="term" value="C:Golgi cisterna membrane"/>
    <property type="evidence" value="ECO:0007669"/>
    <property type="project" value="UniProtKB-SubCell"/>
</dbReference>
<evidence type="ECO:0000256" key="5">
    <source>
        <dbReference type="ARBA" id="ARBA00022968"/>
    </source>
</evidence>
<evidence type="ECO:0000256" key="8">
    <source>
        <dbReference type="ARBA" id="ARBA00023136"/>
    </source>
</evidence>
<keyword evidence="6" id="KW-1133">Transmembrane helix</keyword>
<protein>
    <recommendedName>
        <fullName evidence="9">Hexosyltransferase</fullName>
        <ecNumber evidence="9">2.4.1.-</ecNumber>
    </recommendedName>
</protein>
<evidence type="ECO:0000256" key="1">
    <source>
        <dbReference type="ARBA" id="ARBA00004447"/>
    </source>
</evidence>
<organism evidence="10 11">
    <name type="scientific">Cryptolaemus montrouzieri</name>
    <dbReference type="NCBI Taxonomy" id="559131"/>
    <lineage>
        <taxon>Eukaryota</taxon>
        <taxon>Metazoa</taxon>
        <taxon>Ecdysozoa</taxon>
        <taxon>Arthropoda</taxon>
        <taxon>Hexapoda</taxon>
        <taxon>Insecta</taxon>
        <taxon>Pterygota</taxon>
        <taxon>Neoptera</taxon>
        <taxon>Endopterygota</taxon>
        <taxon>Coleoptera</taxon>
        <taxon>Polyphaga</taxon>
        <taxon>Cucujiformia</taxon>
        <taxon>Coccinelloidea</taxon>
        <taxon>Coccinellidae</taxon>
        <taxon>Scymninae</taxon>
        <taxon>Scymnini</taxon>
        <taxon>Cryptolaemus</taxon>
    </lineage>
</organism>
<accession>A0ABD2NHD4</accession>
<name>A0ABD2NHD4_9CUCU</name>
<proteinExistence type="inferred from homology"/>
<evidence type="ECO:0000256" key="3">
    <source>
        <dbReference type="ARBA" id="ARBA00022679"/>
    </source>
</evidence>
<dbReference type="Proteomes" id="UP001516400">
    <property type="component" value="Unassembled WGS sequence"/>
</dbReference>
<dbReference type="SUPFAM" id="SSF53448">
    <property type="entry name" value="Nucleotide-diphospho-sugar transferases"/>
    <property type="match status" value="2"/>
</dbReference>
<evidence type="ECO:0000256" key="6">
    <source>
        <dbReference type="ARBA" id="ARBA00022989"/>
    </source>
</evidence>
<evidence type="ECO:0000256" key="2">
    <source>
        <dbReference type="ARBA" id="ARBA00009239"/>
    </source>
</evidence>
<comment type="subcellular location">
    <subcellularLocation>
        <location evidence="1 9">Golgi apparatus</location>
        <location evidence="1 9">Golgi stack membrane</location>
        <topology evidence="1 9">Single-pass type II membrane protein</topology>
    </subcellularLocation>
</comment>
<keyword evidence="3 9" id="KW-0808">Transferase</keyword>
<dbReference type="AlphaFoldDB" id="A0ABD2NHD4"/>
<comment type="similarity">
    <text evidence="2 9">Belongs to the chondroitin N-acetylgalactosaminyltransferase family.</text>
</comment>
<dbReference type="GO" id="GO:0016740">
    <property type="term" value="F:transferase activity"/>
    <property type="evidence" value="ECO:0007669"/>
    <property type="project" value="UniProtKB-KW"/>
</dbReference>
<sequence length="583" mass="68804">MIKHMHDNYINAYEWFMRADDDVYIRPDRLEELLRSVDSKKMWFIGQTGRGNSEEFGLLSLDSDENFCMGGPGVIFSRETLKRVAPFVEDCLRHLYTTHEDVELGRCVRRFAGVSCTWSYQMQVIFYHNQSGYSAFTGDLKQKEIHQAITLHPVKHPEHLYRLHKYFKSLKIQSNQHDSLNLERDLSLSLTMLGYEKHLFNTSSTNYLSASSEQHSFFSNSDFQEVPMSISSQPPENLNDVYEWEFMSSSLYSAKDLNPKRRIGSSLKEGLQDVIVEVMELINHFSKQRGRLIEFKEIMYSYWRVNPLHGVEYILDLLLVYRKYRGHKMTIQVRRHAYVQQIFTASYIRDSGTDVQEIGQFRRKSIPVHKQIKHALINLHRNLKPFFEFSGKKPDEIIHFILPLSGRYKIFERFMKSYREICLVPKELTTLHIILYNNIQSPEDLNKTTKLVKSTQEEFHNCEILISFKNEKFSRGRALQHGVDNLKTQDLMLFVDVDMIFNKETLERIRLNTISNKSVYFPIVFSLYNPKLFGMDILAEKYSWESVTLIDDYNGFWRQFGFGIGFLILFREHTLKTIQCAWM</sequence>
<keyword evidence="11" id="KW-1185">Reference proteome</keyword>
<dbReference type="Pfam" id="PF05679">
    <property type="entry name" value="CHGN"/>
    <property type="match status" value="1"/>
</dbReference>
<dbReference type="PANTHER" id="PTHR12369:SF11">
    <property type="entry name" value="HEXOSYLTRANSFERASE"/>
    <property type="match status" value="1"/>
</dbReference>
<dbReference type="InterPro" id="IPR029044">
    <property type="entry name" value="Nucleotide-diphossugar_trans"/>
</dbReference>
<keyword evidence="4" id="KW-0812">Transmembrane</keyword>
<comment type="caution">
    <text evidence="10">The sequence shown here is derived from an EMBL/GenBank/DDBJ whole genome shotgun (WGS) entry which is preliminary data.</text>
</comment>
<evidence type="ECO:0000256" key="4">
    <source>
        <dbReference type="ARBA" id="ARBA00022692"/>
    </source>
</evidence>
<dbReference type="EC" id="2.4.1.-" evidence="9"/>
<evidence type="ECO:0000256" key="7">
    <source>
        <dbReference type="ARBA" id="ARBA00023034"/>
    </source>
</evidence>
<keyword evidence="5 9" id="KW-0735">Signal-anchor</keyword>
<evidence type="ECO:0000256" key="9">
    <source>
        <dbReference type="RuleBase" id="RU364016"/>
    </source>
</evidence>
<gene>
    <name evidence="10" type="ORF">HHI36_013159</name>
</gene>